<dbReference type="RefSeq" id="WP_185252333.1">
    <property type="nucleotide sequence ID" value="NZ_JACKXE010000001.1"/>
</dbReference>
<keyword evidence="2" id="KW-1185">Reference proteome</keyword>
<proteinExistence type="predicted"/>
<accession>A0A7X0RF53</accession>
<sequence length="109" mass="11038">MTITVDHPAFRAALADLARATERLDRSRTRAGAEVRGLLDGGWVGPAADAFAAGWAEWSDGAAAVSAGLAALRDLLDAVHRDLVAADAASQAALDRMAAGVAAACGALR</sequence>
<organism evidence="1 2">
    <name type="scientific">Nocardioides luti</name>
    <dbReference type="NCBI Taxonomy" id="2761101"/>
    <lineage>
        <taxon>Bacteria</taxon>
        <taxon>Bacillati</taxon>
        <taxon>Actinomycetota</taxon>
        <taxon>Actinomycetes</taxon>
        <taxon>Propionibacteriales</taxon>
        <taxon>Nocardioidaceae</taxon>
        <taxon>Nocardioides</taxon>
    </lineage>
</organism>
<dbReference type="SUPFAM" id="SSF140453">
    <property type="entry name" value="EsxAB dimer-like"/>
    <property type="match status" value="1"/>
</dbReference>
<dbReference type="Proteomes" id="UP000523955">
    <property type="component" value="Unassembled WGS sequence"/>
</dbReference>
<dbReference type="Gene3D" id="1.10.287.1060">
    <property type="entry name" value="ESAT-6-like"/>
    <property type="match status" value="1"/>
</dbReference>
<name>A0A7X0RF53_9ACTN</name>
<comment type="caution">
    <text evidence="1">The sequence shown here is derived from an EMBL/GenBank/DDBJ whole genome shotgun (WGS) entry which is preliminary data.</text>
</comment>
<protein>
    <submittedName>
        <fullName evidence="1">WXG100 family type VII secretion target</fullName>
    </submittedName>
</protein>
<dbReference type="Pfam" id="PF06013">
    <property type="entry name" value="WXG100"/>
    <property type="match status" value="1"/>
</dbReference>
<evidence type="ECO:0000313" key="1">
    <source>
        <dbReference type="EMBL" id="MBB6627141.1"/>
    </source>
</evidence>
<reference evidence="1 2" key="1">
    <citation type="submission" date="2020-08" db="EMBL/GenBank/DDBJ databases">
        <authorList>
            <person name="Seo M.-J."/>
        </authorList>
    </citation>
    <scope>NUCLEOTIDE SEQUENCE [LARGE SCALE GENOMIC DNA]</scope>
    <source>
        <strain evidence="1 2">KIGAM211</strain>
    </source>
</reference>
<evidence type="ECO:0000313" key="2">
    <source>
        <dbReference type="Proteomes" id="UP000523955"/>
    </source>
</evidence>
<gene>
    <name evidence="1" type="ORF">H5V45_07385</name>
</gene>
<dbReference type="EMBL" id="JACKXE010000001">
    <property type="protein sequence ID" value="MBB6627141.1"/>
    <property type="molecule type" value="Genomic_DNA"/>
</dbReference>
<dbReference type="InterPro" id="IPR010310">
    <property type="entry name" value="T7SS_ESAT-6-like"/>
</dbReference>
<dbReference type="AlphaFoldDB" id="A0A7X0RF53"/>
<dbReference type="InterPro" id="IPR036689">
    <property type="entry name" value="ESAT-6-like_sf"/>
</dbReference>